<protein>
    <submittedName>
        <fullName evidence="2">Nif11-like leader peptide family natural product</fullName>
    </submittedName>
</protein>
<sequence>MSQKQLEAFYQKLAEDKDLKDQVSAIKGDMATVYDGMVKIARDAGFDITAEDIKAARAGDGELDDMELDSVAGGCASVCGEICGMFLGHWMGRQ</sequence>
<accession>A0AAW7ZAN6</accession>
<dbReference type="AlphaFoldDB" id="A0AAW7ZAN6"/>
<reference evidence="2" key="1">
    <citation type="journal article" date="2023" name="J. Hazard. Mater.">
        <title>Anaerobic biodegradation of pyrene and benzo[a]pyrene by a new sulfate-reducing Desulforamulus aquiferis strain DSA.</title>
        <authorList>
            <person name="Zhang Z."/>
            <person name="Sun J."/>
            <person name="Gong X."/>
            <person name="Wang C."/>
            <person name="Wang H."/>
        </authorList>
    </citation>
    <scope>NUCLEOTIDE SEQUENCE</scope>
    <source>
        <strain evidence="2">DSA</strain>
    </source>
</reference>
<gene>
    <name evidence="2" type="ORF">P6N53_05815</name>
</gene>
<organism evidence="2 3">
    <name type="scientific">Desulforamulus aquiferis</name>
    <dbReference type="NCBI Taxonomy" id="1397668"/>
    <lineage>
        <taxon>Bacteria</taxon>
        <taxon>Bacillati</taxon>
        <taxon>Bacillota</taxon>
        <taxon>Clostridia</taxon>
        <taxon>Eubacteriales</taxon>
        <taxon>Peptococcaceae</taxon>
        <taxon>Desulforamulus</taxon>
    </lineage>
</organism>
<dbReference type="InterPro" id="IPR022516">
    <property type="entry name" value="CHP03798_Ocin"/>
</dbReference>
<dbReference type="NCBIfam" id="TIGR03798">
    <property type="entry name" value="leader_Nif11"/>
    <property type="match status" value="1"/>
</dbReference>
<comment type="caution">
    <text evidence="2">The sequence shown here is derived from an EMBL/GenBank/DDBJ whole genome shotgun (WGS) entry which is preliminary data.</text>
</comment>
<name>A0AAW7ZAN6_9FIRM</name>
<dbReference type="EMBL" id="JARPTC010000007">
    <property type="protein sequence ID" value="MDO7786737.1"/>
    <property type="molecule type" value="Genomic_DNA"/>
</dbReference>
<reference evidence="2" key="2">
    <citation type="submission" date="2023-03" db="EMBL/GenBank/DDBJ databases">
        <authorList>
            <person name="Zhang Z."/>
        </authorList>
    </citation>
    <scope>NUCLEOTIDE SEQUENCE</scope>
    <source>
        <strain evidence="2">DSA</strain>
    </source>
</reference>
<feature type="domain" description="Nif11" evidence="1">
    <location>
        <begin position="1"/>
        <end position="52"/>
    </location>
</feature>
<dbReference type="Pfam" id="PF07862">
    <property type="entry name" value="Nif11"/>
    <property type="match status" value="1"/>
</dbReference>
<dbReference type="Proteomes" id="UP001172911">
    <property type="component" value="Unassembled WGS sequence"/>
</dbReference>
<dbReference type="InterPro" id="IPR012903">
    <property type="entry name" value="Nif11"/>
</dbReference>
<dbReference type="RefSeq" id="WP_304541826.1">
    <property type="nucleotide sequence ID" value="NZ_JARPTC010000007.1"/>
</dbReference>
<proteinExistence type="predicted"/>
<evidence type="ECO:0000313" key="2">
    <source>
        <dbReference type="EMBL" id="MDO7786737.1"/>
    </source>
</evidence>
<evidence type="ECO:0000313" key="3">
    <source>
        <dbReference type="Proteomes" id="UP001172911"/>
    </source>
</evidence>
<keyword evidence="3" id="KW-1185">Reference proteome</keyword>
<evidence type="ECO:0000259" key="1">
    <source>
        <dbReference type="Pfam" id="PF07862"/>
    </source>
</evidence>